<dbReference type="InterPro" id="IPR011006">
    <property type="entry name" value="CheY-like_superfamily"/>
</dbReference>
<protein>
    <submittedName>
        <fullName evidence="4">LytR/AlgR family response regulator transcription factor</fullName>
    </submittedName>
</protein>
<evidence type="ECO:0000259" key="3">
    <source>
        <dbReference type="PROSITE" id="PS50930"/>
    </source>
</evidence>
<feature type="domain" description="HTH LytTR-type" evidence="3">
    <location>
        <begin position="138"/>
        <end position="242"/>
    </location>
</feature>
<dbReference type="PROSITE" id="PS50930">
    <property type="entry name" value="HTH_LYTTR"/>
    <property type="match status" value="1"/>
</dbReference>
<dbReference type="Gene3D" id="2.40.50.1020">
    <property type="entry name" value="LytTr DNA-binding domain"/>
    <property type="match status" value="1"/>
</dbReference>
<evidence type="ECO:0000259" key="2">
    <source>
        <dbReference type="PROSITE" id="PS50110"/>
    </source>
</evidence>
<dbReference type="InterPro" id="IPR001789">
    <property type="entry name" value="Sig_transdc_resp-reg_receiver"/>
</dbReference>
<dbReference type="PANTHER" id="PTHR37299:SF1">
    <property type="entry name" value="STAGE 0 SPORULATION PROTEIN A HOMOLOG"/>
    <property type="match status" value="1"/>
</dbReference>
<keyword evidence="5" id="KW-1185">Reference proteome</keyword>
<dbReference type="Pfam" id="PF00072">
    <property type="entry name" value="Response_reg"/>
    <property type="match status" value="1"/>
</dbReference>
<feature type="modified residue" description="4-aspartylphosphate" evidence="1">
    <location>
        <position position="58"/>
    </location>
</feature>
<dbReference type="SUPFAM" id="SSF52172">
    <property type="entry name" value="CheY-like"/>
    <property type="match status" value="1"/>
</dbReference>
<dbReference type="Proteomes" id="UP001597118">
    <property type="component" value="Unassembled WGS sequence"/>
</dbReference>
<keyword evidence="1" id="KW-0597">Phosphoprotein</keyword>
<dbReference type="InterPro" id="IPR007492">
    <property type="entry name" value="LytTR_DNA-bd_dom"/>
</dbReference>
<dbReference type="Pfam" id="PF04397">
    <property type="entry name" value="LytTR"/>
    <property type="match status" value="1"/>
</dbReference>
<dbReference type="EMBL" id="JBHUDG010000006">
    <property type="protein sequence ID" value="MFD1629726.1"/>
    <property type="molecule type" value="Genomic_DNA"/>
</dbReference>
<dbReference type="Gene3D" id="3.40.50.2300">
    <property type="match status" value="1"/>
</dbReference>
<name>A0ABW4IAG0_9SPHI</name>
<dbReference type="PANTHER" id="PTHR37299">
    <property type="entry name" value="TRANSCRIPTIONAL REGULATOR-RELATED"/>
    <property type="match status" value="1"/>
</dbReference>
<evidence type="ECO:0000256" key="1">
    <source>
        <dbReference type="PROSITE-ProRule" id="PRU00169"/>
    </source>
</evidence>
<gene>
    <name evidence="4" type="ORF">ACFSAH_07560</name>
</gene>
<comment type="caution">
    <text evidence="4">The sequence shown here is derived from an EMBL/GenBank/DDBJ whole genome shotgun (WGS) entry which is preliminary data.</text>
</comment>
<dbReference type="SMART" id="SM00850">
    <property type="entry name" value="LytTR"/>
    <property type="match status" value="1"/>
</dbReference>
<feature type="domain" description="Response regulatory" evidence="2">
    <location>
        <begin position="7"/>
        <end position="118"/>
    </location>
</feature>
<sequence length="242" mass="28224">MKELKLRCLIVDDEPGAIEGIGLYIDKLDFLEIADTSFSAIEAAEVLKLQEIDLMFLDINMPNLNGLEFLESLKNPPLVIITTAYSEYALEGFRLNVVDYLLKPMAFQRFFQAAQKARDIFYSQLLLSKQSDKAHEDIYIKQGDRFVRLFWRDILYLESVQNYVNIHLEDKSYMIHQTMTFAEEILPKGSFFRIHKSFLVNLSQIESVRGGRVYVKGQELPLSKYRRDDLFEIVVNKKLFSK</sequence>
<organism evidence="4 5">
    <name type="scientific">Pseudopedobacter beijingensis</name>
    <dbReference type="NCBI Taxonomy" id="1207056"/>
    <lineage>
        <taxon>Bacteria</taxon>
        <taxon>Pseudomonadati</taxon>
        <taxon>Bacteroidota</taxon>
        <taxon>Sphingobacteriia</taxon>
        <taxon>Sphingobacteriales</taxon>
        <taxon>Sphingobacteriaceae</taxon>
        <taxon>Pseudopedobacter</taxon>
    </lineage>
</organism>
<reference evidence="5" key="1">
    <citation type="journal article" date="2019" name="Int. J. Syst. Evol. Microbiol.">
        <title>The Global Catalogue of Microorganisms (GCM) 10K type strain sequencing project: providing services to taxonomists for standard genome sequencing and annotation.</title>
        <authorList>
            <consortium name="The Broad Institute Genomics Platform"/>
            <consortium name="The Broad Institute Genome Sequencing Center for Infectious Disease"/>
            <person name="Wu L."/>
            <person name="Ma J."/>
        </authorList>
    </citation>
    <scope>NUCLEOTIDE SEQUENCE [LARGE SCALE GENOMIC DNA]</scope>
    <source>
        <strain evidence="5">CCUG 53762</strain>
    </source>
</reference>
<dbReference type="SMART" id="SM00448">
    <property type="entry name" value="REC"/>
    <property type="match status" value="1"/>
</dbReference>
<evidence type="ECO:0000313" key="4">
    <source>
        <dbReference type="EMBL" id="MFD1629726.1"/>
    </source>
</evidence>
<dbReference type="InterPro" id="IPR046947">
    <property type="entry name" value="LytR-like"/>
</dbReference>
<dbReference type="PROSITE" id="PS50110">
    <property type="entry name" value="RESPONSE_REGULATORY"/>
    <property type="match status" value="1"/>
</dbReference>
<proteinExistence type="predicted"/>
<evidence type="ECO:0000313" key="5">
    <source>
        <dbReference type="Proteomes" id="UP001597118"/>
    </source>
</evidence>
<accession>A0ABW4IAG0</accession>
<dbReference type="RefSeq" id="WP_379662107.1">
    <property type="nucleotide sequence ID" value="NZ_JBHUDG010000006.1"/>
</dbReference>